<sequence>MIKGLEHLSYEERLRELGMFRLKKRWLRGISSVCMGKKQIGGVRLRGQWLMDHNPLGCCRSRVQGSILEPVHLNIFTDDLEEVVESALIKFAYSIELGGGISQYVQGLRCHSEALSEAGGMGQKDKFSKGKCKVLCLGRNSRIVR</sequence>
<evidence type="ECO:0000313" key="1">
    <source>
        <dbReference type="EMBL" id="KAK4825795.1"/>
    </source>
</evidence>
<reference evidence="1 2" key="1">
    <citation type="journal article" date="2023" name="J. Hered.">
        <title>Chromosome-level genome of the wood stork (Mycteria americana) provides insight into avian chromosome evolution.</title>
        <authorList>
            <person name="Flamio R. Jr."/>
            <person name="Ramstad K.M."/>
        </authorList>
    </citation>
    <scope>NUCLEOTIDE SEQUENCE [LARGE SCALE GENOMIC DNA]</scope>
    <source>
        <strain evidence="1">JAX WOST 10</strain>
    </source>
</reference>
<protein>
    <submittedName>
        <fullName evidence="1">Uncharacterized protein</fullName>
    </submittedName>
</protein>
<organism evidence="1 2">
    <name type="scientific">Mycteria americana</name>
    <name type="common">Wood stork</name>
    <dbReference type="NCBI Taxonomy" id="33587"/>
    <lineage>
        <taxon>Eukaryota</taxon>
        <taxon>Metazoa</taxon>
        <taxon>Chordata</taxon>
        <taxon>Craniata</taxon>
        <taxon>Vertebrata</taxon>
        <taxon>Euteleostomi</taxon>
        <taxon>Archelosauria</taxon>
        <taxon>Archosauria</taxon>
        <taxon>Dinosauria</taxon>
        <taxon>Saurischia</taxon>
        <taxon>Theropoda</taxon>
        <taxon>Coelurosauria</taxon>
        <taxon>Aves</taxon>
        <taxon>Neognathae</taxon>
        <taxon>Neoaves</taxon>
        <taxon>Aequornithes</taxon>
        <taxon>Ciconiiformes</taxon>
        <taxon>Ciconiidae</taxon>
        <taxon>Mycteria</taxon>
    </lineage>
</organism>
<dbReference type="EMBL" id="JAUNZN010000002">
    <property type="protein sequence ID" value="KAK4825795.1"/>
    <property type="molecule type" value="Genomic_DNA"/>
</dbReference>
<evidence type="ECO:0000313" key="2">
    <source>
        <dbReference type="Proteomes" id="UP001333110"/>
    </source>
</evidence>
<comment type="caution">
    <text evidence="1">The sequence shown here is derived from an EMBL/GenBank/DDBJ whole genome shotgun (WGS) entry which is preliminary data.</text>
</comment>
<name>A0AAN7NH32_MYCAM</name>
<accession>A0AAN7NH32</accession>
<dbReference type="Proteomes" id="UP001333110">
    <property type="component" value="Unassembled WGS sequence"/>
</dbReference>
<keyword evidence="2" id="KW-1185">Reference proteome</keyword>
<gene>
    <name evidence="1" type="ORF">QYF61_002379</name>
</gene>
<dbReference type="AlphaFoldDB" id="A0AAN7NH32"/>
<proteinExistence type="predicted"/>